<dbReference type="UniPathway" id="UPA00344"/>
<dbReference type="CDD" id="cd00886">
    <property type="entry name" value="MogA_MoaB"/>
    <property type="match status" value="1"/>
</dbReference>
<dbReference type="InterPro" id="IPR012245">
    <property type="entry name" value="MoaB"/>
</dbReference>
<dbReference type="InterPro" id="IPR001453">
    <property type="entry name" value="MoaB/Mog_dom"/>
</dbReference>
<dbReference type="Gene3D" id="3.40.980.10">
    <property type="entry name" value="MoaB/Mog-like domain"/>
    <property type="match status" value="1"/>
</dbReference>
<comment type="function">
    <text evidence="1 6">May be involved in the biosynthesis of molybdopterin.</text>
</comment>
<feature type="domain" description="MoaB/Mog" evidence="7">
    <location>
        <begin position="44"/>
        <end position="188"/>
    </location>
</feature>
<dbReference type="PROSITE" id="PS01078">
    <property type="entry name" value="MOCF_BIOSYNTHESIS_1"/>
    <property type="match status" value="1"/>
</dbReference>
<dbReference type="EMBL" id="BJCH01000004">
    <property type="protein sequence ID" value="GCL44907.1"/>
    <property type="molecule type" value="Genomic_DNA"/>
</dbReference>
<comment type="pathway">
    <text evidence="2 6">Cofactor biosynthesis; molybdopterin biosynthesis.</text>
</comment>
<accession>A0A6H9G310</accession>
<dbReference type="AlphaFoldDB" id="A0A6H9G310"/>
<reference evidence="8 9" key="1">
    <citation type="submission" date="2019-02" db="EMBL/GenBank/DDBJ databases">
        <title>Draft genome sequence of Arthrospira platensis NIES-3787.</title>
        <authorList>
            <person name="Yamaguchi H."/>
            <person name="Suzuki S."/>
            <person name="Kawachi M."/>
        </authorList>
    </citation>
    <scope>NUCLEOTIDE SEQUENCE [LARGE SCALE GENOMIC DNA]</scope>
    <source>
        <strain evidence="8 9">NIES-3787</strain>
    </source>
</reference>
<evidence type="ECO:0000313" key="9">
    <source>
        <dbReference type="Proteomes" id="UP000438874"/>
    </source>
</evidence>
<comment type="caution">
    <text evidence="8">The sequence shown here is derived from an EMBL/GenBank/DDBJ whole genome shotgun (WGS) entry which is preliminary data.</text>
</comment>
<proteinExistence type="inferred from homology"/>
<dbReference type="SUPFAM" id="SSF53218">
    <property type="entry name" value="Molybdenum cofactor biosynthesis proteins"/>
    <property type="match status" value="1"/>
</dbReference>
<evidence type="ECO:0000256" key="4">
    <source>
        <dbReference type="ARBA" id="ARBA00015262"/>
    </source>
</evidence>
<gene>
    <name evidence="8" type="ORF">NIES3787_05850</name>
</gene>
<dbReference type="InterPro" id="IPR008284">
    <property type="entry name" value="MoCF_biosynth_CS"/>
</dbReference>
<keyword evidence="5 6" id="KW-0501">Molybdenum cofactor biosynthesis</keyword>
<protein>
    <recommendedName>
        <fullName evidence="4 6">Molybdenum cofactor biosynthesis protein B</fullName>
    </recommendedName>
</protein>
<name>A0A6H9G310_MICAE</name>
<dbReference type="NCBIfam" id="TIGR00177">
    <property type="entry name" value="molyb_syn"/>
    <property type="match status" value="1"/>
</dbReference>
<dbReference type="GO" id="GO:0006777">
    <property type="term" value="P:Mo-molybdopterin cofactor biosynthetic process"/>
    <property type="evidence" value="ECO:0007669"/>
    <property type="project" value="UniProtKB-UniRule"/>
</dbReference>
<dbReference type="Proteomes" id="UP000438874">
    <property type="component" value="Unassembled WGS sequence"/>
</dbReference>
<dbReference type="PIRSF" id="PIRSF006443">
    <property type="entry name" value="MoaB"/>
    <property type="match status" value="1"/>
</dbReference>
<evidence type="ECO:0000313" key="8">
    <source>
        <dbReference type="EMBL" id="GCL44907.1"/>
    </source>
</evidence>
<dbReference type="GO" id="GO:0005829">
    <property type="term" value="C:cytosol"/>
    <property type="evidence" value="ECO:0007669"/>
    <property type="project" value="TreeGrafter"/>
</dbReference>
<evidence type="ECO:0000256" key="1">
    <source>
        <dbReference type="ARBA" id="ARBA00003487"/>
    </source>
</evidence>
<dbReference type="PANTHER" id="PTHR43232:SF2">
    <property type="entry name" value="MOLYBDENUM COFACTOR BIOSYNTHESIS PROTEIN B"/>
    <property type="match status" value="1"/>
</dbReference>
<evidence type="ECO:0000256" key="6">
    <source>
        <dbReference type="PIRNR" id="PIRNR006443"/>
    </source>
</evidence>
<dbReference type="FunFam" id="3.40.980.10:FF:000006">
    <property type="entry name" value="Molybdenum cofactor biosynthesis protein B"/>
    <property type="match status" value="1"/>
</dbReference>
<evidence type="ECO:0000259" key="7">
    <source>
        <dbReference type="SMART" id="SM00852"/>
    </source>
</evidence>
<dbReference type="Pfam" id="PF00994">
    <property type="entry name" value="MoCF_biosynth"/>
    <property type="match status" value="1"/>
</dbReference>
<dbReference type="SMART" id="SM00852">
    <property type="entry name" value="MoCF_biosynth"/>
    <property type="match status" value="1"/>
</dbReference>
<sequence>MVGTFSGKKSLKALSNKVFRFIQQTLIMTFIPHPDTAPLHLTCAVVTVSDTRTPETDRSGQIIQELLTRSGHDIGLYLIIPDEPLQIQAILSEISNQNRIKVLILNGGTGIAPRDTTYDALVPLLRITLPGFGELFRYLSYQEIGSRAMASRAIAGVYQNLLVFSLPGSTNAVKLALEKLILPEISHLVKQMNG</sequence>
<dbReference type="InterPro" id="IPR036425">
    <property type="entry name" value="MoaB/Mog-like_dom_sf"/>
</dbReference>
<evidence type="ECO:0000256" key="5">
    <source>
        <dbReference type="ARBA" id="ARBA00023150"/>
    </source>
</evidence>
<dbReference type="PANTHER" id="PTHR43232">
    <property type="entry name" value="MOLYBDENUM COFACTOR BIOSYNTHESIS PROTEIN B"/>
    <property type="match status" value="1"/>
</dbReference>
<comment type="similarity">
    <text evidence="3 6">Belongs to the MoaB/Mog family.</text>
</comment>
<evidence type="ECO:0000256" key="3">
    <source>
        <dbReference type="ARBA" id="ARBA00006112"/>
    </source>
</evidence>
<evidence type="ECO:0000256" key="2">
    <source>
        <dbReference type="ARBA" id="ARBA00005046"/>
    </source>
</evidence>
<organism evidence="8 9">
    <name type="scientific">Microcystis aeruginosa NIES-3787</name>
    <dbReference type="NCBI Taxonomy" id="2517782"/>
    <lineage>
        <taxon>Bacteria</taxon>
        <taxon>Bacillati</taxon>
        <taxon>Cyanobacteriota</taxon>
        <taxon>Cyanophyceae</taxon>
        <taxon>Oscillatoriophycideae</taxon>
        <taxon>Chroococcales</taxon>
        <taxon>Microcystaceae</taxon>
        <taxon>Microcystis</taxon>
    </lineage>
</organism>